<organism evidence="5 6">
    <name type="scientific">Paenibacillus sedimenti</name>
    <dbReference type="NCBI Taxonomy" id="2770274"/>
    <lineage>
        <taxon>Bacteria</taxon>
        <taxon>Bacillati</taxon>
        <taxon>Bacillota</taxon>
        <taxon>Bacilli</taxon>
        <taxon>Bacillales</taxon>
        <taxon>Paenibacillaceae</taxon>
        <taxon>Paenibacillus</taxon>
    </lineage>
</organism>
<feature type="region of interest" description="Disordered" evidence="2">
    <location>
        <begin position="460"/>
        <end position="487"/>
    </location>
</feature>
<dbReference type="InterPro" id="IPR007391">
    <property type="entry name" value="Vancomycin_resist_VanW"/>
</dbReference>
<sequence length="487" mass="53944">MPPTSPILSHTRKYLLILSFIVVLSGAGWGALYAYGTGQKLPAHFQVAGWKAGGLTHTQFLRQLDEQLKVYNSLKVHLASPSSEIRSKDLTLAELGLVIDREELDEAIQKMFHASVINRIAARWSLRNAQLPLRMSIDPDKLNAAVRQRWKELYDRQPVAARRVVNPDDSIRYEPERTVPRLDTITLQKELESGIPPVTGLFSGLGPLKLAIPIYIEQPSVTVDSLKKQGVERKIAEFATSFPLSGTGRIHNIRSTATSIQDMLLAPGETFDYSKIIERTEAQFGYQEAPVILNGKLVPGIGGGICQVSSTLYNAVLRSGLEIIERRNHSLPVSYVPLGQDATFASGYINFKFRNNTGAYLLIRAVTTDRDVTVKLFGRSPSTDTYDIESKIIEKIQPTIKYLHNPALRSGSTKPITQGKEGYIVETYRYKKVNGIVVSKELVSKDRYAAVPTLVASNLGDIKPDEGNQGENNSQILEDGVKGPSFR</sequence>
<evidence type="ECO:0000313" key="5">
    <source>
        <dbReference type="EMBL" id="MBD0384145.1"/>
    </source>
</evidence>
<dbReference type="SMART" id="SM01208">
    <property type="entry name" value="G5"/>
    <property type="match status" value="1"/>
</dbReference>
<dbReference type="InterPro" id="IPR011098">
    <property type="entry name" value="G5_dom"/>
</dbReference>
<name>A0A926QLY9_9BACL</name>
<evidence type="ECO:0000256" key="2">
    <source>
        <dbReference type="SAM" id="MobiDB-lite"/>
    </source>
</evidence>
<keyword evidence="1" id="KW-0732">Signal</keyword>
<dbReference type="EMBL" id="JACVVD010000016">
    <property type="protein sequence ID" value="MBD0384145.1"/>
    <property type="molecule type" value="Genomic_DNA"/>
</dbReference>
<dbReference type="PANTHER" id="PTHR35788">
    <property type="entry name" value="EXPORTED PROTEIN-RELATED"/>
    <property type="match status" value="1"/>
</dbReference>
<dbReference type="AlphaFoldDB" id="A0A926QLY9"/>
<dbReference type="PANTHER" id="PTHR35788:SF1">
    <property type="entry name" value="EXPORTED PROTEIN"/>
    <property type="match status" value="1"/>
</dbReference>
<evidence type="ECO:0000259" key="4">
    <source>
        <dbReference type="PROSITE" id="PS51109"/>
    </source>
</evidence>
<dbReference type="Pfam" id="PF07501">
    <property type="entry name" value="G5"/>
    <property type="match status" value="1"/>
</dbReference>
<proteinExistence type="predicted"/>
<keyword evidence="3" id="KW-0812">Transmembrane</keyword>
<evidence type="ECO:0000256" key="1">
    <source>
        <dbReference type="ARBA" id="ARBA00022729"/>
    </source>
</evidence>
<evidence type="ECO:0000256" key="3">
    <source>
        <dbReference type="SAM" id="Phobius"/>
    </source>
</evidence>
<dbReference type="Proteomes" id="UP000650466">
    <property type="component" value="Unassembled WGS sequence"/>
</dbReference>
<keyword evidence="3" id="KW-1133">Transmembrane helix</keyword>
<gene>
    <name evidence="5" type="ORF">ICC18_29280</name>
</gene>
<accession>A0A926QLY9</accession>
<reference evidence="5" key="1">
    <citation type="submission" date="2020-09" db="EMBL/GenBank/DDBJ databases">
        <title>Draft Genome Sequence of Paenibacillus sp. WST5.</title>
        <authorList>
            <person name="Bao Z."/>
        </authorList>
    </citation>
    <scope>NUCLEOTIDE SEQUENCE</scope>
    <source>
        <strain evidence="5">WST5</strain>
    </source>
</reference>
<feature type="domain" description="G5" evidence="4">
    <location>
        <begin position="382"/>
        <end position="461"/>
    </location>
</feature>
<protein>
    <submittedName>
        <fullName evidence="5">VanW family protein</fullName>
    </submittedName>
</protein>
<feature type="transmembrane region" description="Helical" evidence="3">
    <location>
        <begin position="14"/>
        <end position="36"/>
    </location>
</feature>
<dbReference type="Gene3D" id="2.20.230.10">
    <property type="entry name" value="Resuscitation-promoting factor rpfb"/>
    <property type="match status" value="1"/>
</dbReference>
<dbReference type="InterPro" id="IPR052913">
    <property type="entry name" value="Glycopeptide_resist_protein"/>
</dbReference>
<evidence type="ECO:0000313" key="6">
    <source>
        <dbReference type="Proteomes" id="UP000650466"/>
    </source>
</evidence>
<dbReference type="RefSeq" id="WP_188177926.1">
    <property type="nucleotide sequence ID" value="NZ_JACVVD010000016.1"/>
</dbReference>
<dbReference type="Pfam" id="PF04294">
    <property type="entry name" value="VanW"/>
    <property type="match status" value="1"/>
</dbReference>
<keyword evidence="6" id="KW-1185">Reference proteome</keyword>
<keyword evidence="3" id="KW-0472">Membrane</keyword>
<comment type="caution">
    <text evidence="5">The sequence shown here is derived from an EMBL/GenBank/DDBJ whole genome shotgun (WGS) entry which is preliminary data.</text>
</comment>
<dbReference type="PROSITE" id="PS51109">
    <property type="entry name" value="G5"/>
    <property type="match status" value="1"/>
</dbReference>